<dbReference type="Gramene" id="mRNA:HanXRQr2_Chr17g0812171">
    <property type="protein sequence ID" value="CDS:HanXRQr2_Chr17g0812171.1"/>
    <property type="gene ID" value="HanXRQr2_Chr17g0812171"/>
</dbReference>
<dbReference type="EMBL" id="MNCJ02000332">
    <property type="protein sequence ID" value="KAF5756228.1"/>
    <property type="molecule type" value="Genomic_DNA"/>
</dbReference>
<evidence type="ECO:0000313" key="1">
    <source>
        <dbReference type="EMBL" id="KAF5756228.1"/>
    </source>
</evidence>
<reference evidence="1" key="2">
    <citation type="submission" date="2020-06" db="EMBL/GenBank/DDBJ databases">
        <title>Helianthus annuus Genome sequencing and assembly Release 2.</title>
        <authorList>
            <person name="Gouzy J."/>
            <person name="Langlade N."/>
            <person name="Munos S."/>
        </authorList>
    </citation>
    <scope>NUCLEOTIDE SEQUENCE</scope>
    <source>
        <tissue evidence="1">Leaves</tissue>
    </source>
</reference>
<comment type="caution">
    <text evidence="1">The sequence shown here is derived from an EMBL/GenBank/DDBJ whole genome shotgun (WGS) entry which is preliminary data.</text>
</comment>
<accession>A0A9K3DK80</accession>
<sequence length="150" mass="16385">MSTVMGGVANGGARQQWWLSSFSSGSSEEVTDSGYVWLDPAEFCFLLCENLVPSWIVSGSVNSRQRGVRVKQSQTSQHVRLTGQCWSTGVKGRIRFGFRDSVGFDSTQLRFGSNPVGSVNTRVNSGRQQVKVVNNSQLLVNTRGPVKLLA</sequence>
<proteinExistence type="predicted"/>
<dbReference type="AlphaFoldDB" id="A0A9K3DK80"/>
<keyword evidence="2" id="KW-1185">Reference proteome</keyword>
<evidence type="ECO:0000313" key="2">
    <source>
        <dbReference type="Proteomes" id="UP000215914"/>
    </source>
</evidence>
<gene>
    <name evidence="1" type="ORF">HanXRQr2_Chr17g0812171</name>
</gene>
<organism evidence="1 2">
    <name type="scientific">Helianthus annuus</name>
    <name type="common">Common sunflower</name>
    <dbReference type="NCBI Taxonomy" id="4232"/>
    <lineage>
        <taxon>Eukaryota</taxon>
        <taxon>Viridiplantae</taxon>
        <taxon>Streptophyta</taxon>
        <taxon>Embryophyta</taxon>
        <taxon>Tracheophyta</taxon>
        <taxon>Spermatophyta</taxon>
        <taxon>Magnoliopsida</taxon>
        <taxon>eudicotyledons</taxon>
        <taxon>Gunneridae</taxon>
        <taxon>Pentapetalae</taxon>
        <taxon>asterids</taxon>
        <taxon>campanulids</taxon>
        <taxon>Asterales</taxon>
        <taxon>Asteraceae</taxon>
        <taxon>Asteroideae</taxon>
        <taxon>Heliantheae alliance</taxon>
        <taxon>Heliantheae</taxon>
        <taxon>Helianthus</taxon>
    </lineage>
</organism>
<name>A0A9K3DK80_HELAN</name>
<protein>
    <submittedName>
        <fullName evidence="1">Uncharacterized protein</fullName>
    </submittedName>
</protein>
<dbReference type="Proteomes" id="UP000215914">
    <property type="component" value="Unassembled WGS sequence"/>
</dbReference>
<reference evidence="1" key="1">
    <citation type="journal article" date="2017" name="Nature">
        <title>The sunflower genome provides insights into oil metabolism, flowering and Asterid evolution.</title>
        <authorList>
            <person name="Badouin H."/>
            <person name="Gouzy J."/>
            <person name="Grassa C.J."/>
            <person name="Murat F."/>
            <person name="Staton S.E."/>
            <person name="Cottret L."/>
            <person name="Lelandais-Briere C."/>
            <person name="Owens G.L."/>
            <person name="Carrere S."/>
            <person name="Mayjonade B."/>
            <person name="Legrand L."/>
            <person name="Gill N."/>
            <person name="Kane N.C."/>
            <person name="Bowers J.E."/>
            <person name="Hubner S."/>
            <person name="Bellec A."/>
            <person name="Berard A."/>
            <person name="Berges H."/>
            <person name="Blanchet N."/>
            <person name="Boniface M.C."/>
            <person name="Brunel D."/>
            <person name="Catrice O."/>
            <person name="Chaidir N."/>
            <person name="Claudel C."/>
            <person name="Donnadieu C."/>
            <person name="Faraut T."/>
            <person name="Fievet G."/>
            <person name="Helmstetter N."/>
            <person name="King M."/>
            <person name="Knapp S.J."/>
            <person name="Lai Z."/>
            <person name="Le Paslier M.C."/>
            <person name="Lippi Y."/>
            <person name="Lorenzon L."/>
            <person name="Mandel J.R."/>
            <person name="Marage G."/>
            <person name="Marchand G."/>
            <person name="Marquand E."/>
            <person name="Bret-Mestries E."/>
            <person name="Morien E."/>
            <person name="Nambeesan S."/>
            <person name="Nguyen T."/>
            <person name="Pegot-Espagnet P."/>
            <person name="Pouilly N."/>
            <person name="Raftis F."/>
            <person name="Sallet E."/>
            <person name="Schiex T."/>
            <person name="Thomas J."/>
            <person name="Vandecasteele C."/>
            <person name="Vares D."/>
            <person name="Vear F."/>
            <person name="Vautrin S."/>
            <person name="Crespi M."/>
            <person name="Mangin B."/>
            <person name="Burke J.M."/>
            <person name="Salse J."/>
            <person name="Munos S."/>
            <person name="Vincourt P."/>
            <person name="Rieseberg L.H."/>
            <person name="Langlade N.B."/>
        </authorList>
    </citation>
    <scope>NUCLEOTIDE SEQUENCE</scope>
    <source>
        <tissue evidence="1">Leaves</tissue>
    </source>
</reference>